<dbReference type="InterPro" id="IPR008920">
    <property type="entry name" value="TF_FadR/GntR_C"/>
</dbReference>
<keyword evidence="1" id="KW-0805">Transcription regulation</keyword>
<protein>
    <submittedName>
        <fullName evidence="5">GntR family transcriptional regulator</fullName>
    </submittedName>
</protein>
<dbReference type="CDD" id="cd07377">
    <property type="entry name" value="WHTH_GntR"/>
    <property type="match status" value="1"/>
</dbReference>
<dbReference type="SMART" id="SM00895">
    <property type="entry name" value="FCD"/>
    <property type="match status" value="1"/>
</dbReference>
<dbReference type="Gene3D" id="1.10.10.10">
    <property type="entry name" value="Winged helix-like DNA-binding domain superfamily/Winged helix DNA-binding domain"/>
    <property type="match status" value="1"/>
</dbReference>
<evidence type="ECO:0000313" key="6">
    <source>
        <dbReference type="Proteomes" id="UP000253370"/>
    </source>
</evidence>
<keyword evidence="3" id="KW-0804">Transcription</keyword>
<dbReference type="Pfam" id="PF00392">
    <property type="entry name" value="GntR"/>
    <property type="match status" value="1"/>
</dbReference>
<organism evidence="5 6">
    <name type="scientific">Rhodosalinus halophilus</name>
    <dbReference type="NCBI Taxonomy" id="2259333"/>
    <lineage>
        <taxon>Bacteria</taxon>
        <taxon>Pseudomonadati</taxon>
        <taxon>Pseudomonadota</taxon>
        <taxon>Alphaproteobacteria</taxon>
        <taxon>Rhodobacterales</taxon>
        <taxon>Paracoccaceae</taxon>
        <taxon>Rhodosalinus</taxon>
    </lineage>
</organism>
<dbReference type="AlphaFoldDB" id="A0A365UDI5"/>
<dbReference type="Proteomes" id="UP000253370">
    <property type="component" value="Unassembled WGS sequence"/>
</dbReference>
<dbReference type="InterPro" id="IPR036390">
    <property type="entry name" value="WH_DNA-bd_sf"/>
</dbReference>
<dbReference type="PANTHER" id="PTHR43537:SF24">
    <property type="entry name" value="GLUCONATE OPERON TRANSCRIPTIONAL REPRESSOR"/>
    <property type="match status" value="1"/>
</dbReference>
<gene>
    <name evidence="5" type="ORF">DRV85_04270</name>
</gene>
<proteinExistence type="predicted"/>
<dbReference type="PROSITE" id="PS50949">
    <property type="entry name" value="HTH_GNTR"/>
    <property type="match status" value="1"/>
</dbReference>
<dbReference type="Gene3D" id="1.20.120.530">
    <property type="entry name" value="GntR ligand-binding domain-like"/>
    <property type="match status" value="1"/>
</dbReference>
<evidence type="ECO:0000256" key="1">
    <source>
        <dbReference type="ARBA" id="ARBA00023015"/>
    </source>
</evidence>
<dbReference type="EMBL" id="QNTQ01000004">
    <property type="protein sequence ID" value="RBI86654.1"/>
    <property type="molecule type" value="Genomic_DNA"/>
</dbReference>
<evidence type="ECO:0000256" key="3">
    <source>
        <dbReference type="ARBA" id="ARBA00023163"/>
    </source>
</evidence>
<dbReference type="SUPFAM" id="SSF46785">
    <property type="entry name" value="Winged helix' DNA-binding domain"/>
    <property type="match status" value="1"/>
</dbReference>
<evidence type="ECO:0000259" key="4">
    <source>
        <dbReference type="PROSITE" id="PS50949"/>
    </source>
</evidence>
<dbReference type="Pfam" id="PF07729">
    <property type="entry name" value="FCD"/>
    <property type="match status" value="1"/>
</dbReference>
<dbReference type="SMART" id="SM00345">
    <property type="entry name" value="HTH_GNTR"/>
    <property type="match status" value="1"/>
</dbReference>
<dbReference type="InterPro" id="IPR036388">
    <property type="entry name" value="WH-like_DNA-bd_sf"/>
</dbReference>
<keyword evidence="6" id="KW-1185">Reference proteome</keyword>
<dbReference type="PANTHER" id="PTHR43537">
    <property type="entry name" value="TRANSCRIPTIONAL REGULATOR, GNTR FAMILY"/>
    <property type="match status" value="1"/>
</dbReference>
<comment type="caution">
    <text evidence="5">The sequence shown here is derived from an EMBL/GenBank/DDBJ whole genome shotgun (WGS) entry which is preliminary data.</text>
</comment>
<dbReference type="OrthoDB" id="7846328at2"/>
<evidence type="ECO:0000256" key="2">
    <source>
        <dbReference type="ARBA" id="ARBA00023125"/>
    </source>
</evidence>
<dbReference type="SUPFAM" id="SSF48008">
    <property type="entry name" value="GntR ligand-binding domain-like"/>
    <property type="match status" value="1"/>
</dbReference>
<evidence type="ECO:0000313" key="5">
    <source>
        <dbReference type="EMBL" id="RBI86654.1"/>
    </source>
</evidence>
<dbReference type="InterPro" id="IPR011711">
    <property type="entry name" value="GntR_C"/>
</dbReference>
<sequence length="224" mass="24691">MPETSARPSSGSSSEAIVRDIVRGLYEGRYVAGQRLVEPNLAEHYGVSRGTVREAVNRLAAQGIVEAQHQRGARIKQPSRQEALNMLLITEVIVGLAARQAAAKIDSPGARDSFEAALAPLTTPQHAPAPLEFARLRSRFYRAMTRIAENAELERILSNLQVHLVRNRLVIDPERRAEAYRRIGAAVLAGDEEGAERAARAHVRSLIERLDEVFVTPFPFARDG</sequence>
<accession>A0A365UDI5</accession>
<reference evidence="5 6" key="1">
    <citation type="submission" date="2018-07" db="EMBL/GenBank/DDBJ databases">
        <title>Rhodosalinus sp. strain E84T genomic sequence and assembly.</title>
        <authorList>
            <person name="Liu Z.-W."/>
            <person name="Lu D.-C."/>
        </authorList>
    </citation>
    <scope>NUCLEOTIDE SEQUENCE [LARGE SCALE GENOMIC DNA]</scope>
    <source>
        <strain evidence="5 6">E84</strain>
    </source>
</reference>
<dbReference type="PRINTS" id="PR00035">
    <property type="entry name" value="HTHGNTR"/>
</dbReference>
<keyword evidence="2" id="KW-0238">DNA-binding</keyword>
<dbReference type="RefSeq" id="WP_113288204.1">
    <property type="nucleotide sequence ID" value="NZ_QNTQ01000004.1"/>
</dbReference>
<name>A0A365UDI5_9RHOB</name>
<dbReference type="InterPro" id="IPR000524">
    <property type="entry name" value="Tscrpt_reg_HTH_GntR"/>
</dbReference>
<dbReference type="GO" id="GO:0003677">
    <property type="term" value="F:DNA binding"/>
    <property type="evidence" value="ECO:0007669"/>
    <property type="project" value="UniProtKB-KW"/>
</dbReference>
<dbReference type="GO" id="GO:0003700">
    <property type="term" value="F:DNA-binding transcription factor activity"/>
    <property type="evidence" value="ECO:0007669"/>
    <property type="project" value="InterPro"/>
</dbReference>
<feature type="domain" description="HTH gntR-type" evidence="4">
    <location>
        <begin position="11"/>
        <end position="78"/>
    </location>
</feature>